<dbReference type="EC" id="3.1.3.3" evidence="4"/>
<evidence type="ECO:0000256" key="5">
    <source>
        <dbReference type="ARBA" id="ARBA00022605"/>
    </source>
</evidence>
<dbReference type="AlphaFoldDB" id="A0A346XXE6"/>
<evidence type="ECO:0000256" key="1">
    <source>
        <dbReference type="ARBA" id="ARBA00001946"/>
    </source>
</evidence>
<evidence type="ECO:0000256" key="12">
    <source>
        <dbReference type="ARBA" id="ARBA00048523"/>
    </source>
</evidence>
<evidence type="ECO:0000256" key="14">
    <source>
        <dbReference type="SAM" id="MobiDB-lite"/>
    </source>
</evidence>
<dbReference type="SUPFAM" id="SSF55021">
    <property type="entry name" value="ACT-like"/>
    <property type="match status" value="1"/>
</dbReference>
<feature type="domain" description="ACT" evidence="15">
    <location>
        <begin position="20"/>
        <end position="100"/>
    </location>
</feature>
<dbReference type="UniPathway" id="UPA00135">
    <property type="reaction ID" value="UER00198"/>
</dbReference>
<evidence type="ECO:0000256" key="11">
    <source>
        <dbReference type="ARBA" id="ARBA00048138"/>
    </source>
</evidence>
<dbReference type="InterPro" id="IPR023214">
    <property type="entry name" value="HAD_sf"/>
</dbReference>
<feature type="active site" description="Proton donor" evidence="13">
    <location>
        <position position="197"/>
    </location>
</feature>
<evidence type="ECO:0000256" key="10">
    <source>
        <dbReference type="ARBA" id="ARBA00031693"/>
    </source>
</evidence>
<reference evidence="16 17" key="1">
    <citation type="submission" date="2018-09" db="EMBL/GenBank/DDBJ databases">
        <title>Complete genome sequence of Euzebya sp. DY32-46 isolated from seawater of Pacific Ocean.</title>
        <authorList>
            <person name="Xu L."/>
            <person name="Wu Y.-H."/>
            <person name="Xu X.-W."/>
        </authorList>
    </citation>
    <scope>NUCLEOTIDE SEQUENCE [LARGE SCALE GENOMIC DNA]</scope>
    <source>
        <strain evidence="16 17">DY32-46</strain>
    </source>
</reference>
<sequence>MRRTDFAVQAGGMDRDTALLIIVTGRDRPGVTSRLSTVLAEHGARIADMEQVVLRGRLVLGIVVHVTGDTGGLQDALFAVTGRAGMQCEIDVVEAKRMDRRDPVDRHHVTMLGMPLRPSAIASVTSAIADLGGNIDRIERLSRYPILSFELLVSGISDGASLKAAVGRAAAEEQVDVAVQRAGLHRRAKRLIVFDVDSTLVDGEVIELLAAHAGCADQVAEITSRAMAGELDFEQSLRQRVALLEGIDESALAHVRQHLRLMPGARTVLRTLSRLGYVTAMVSGGFTQVTDDLAVELGVDHSHANTLEVIDGRLTGRLVGPIVDRAAKAEHLQRIAVEAGIPLSQTVAVGDGANDLDMLGVAGLGIAFNAKPVVREQAEVALNVPFLDAVLFLLGITREEVERADADDPDVDLPAPPPVPLTP</sequence>
<dbReference type="KEGG" id="euz:DVS28_a2211"/>
<evidence type="ECO:0000256" key="2">
    <source>
        <dbReference type="ARBA" id="ARBA00005135"/>
    </source>
</evidence>
<organism evidence="16 17">
    <name type="scientific">Euzebya pacifica</name>
    <dbReference type="NCBI Taxonomy" id="1608957"/>
    <lineage>
        <taxon>Bacteria</taxon>
        <taxon>Bacillati</taxon>
        <taxon>Actinomycetota</taxon>
        <taxon>Nitriliruptoria</taxon>
        <taxon>Euzebyales</taxon>
    </lineage>
</organism>
<keyword evidence="8" id="KW-0460">Magnesium</keyword>
<dbReference type="Gene3D" id="3.30.70.260">
    <property type="match status" value="2"/>
</dbReference>
<evidence type="ECO:0000313" key="17">
    <source>
        <dbReference type="Proteomes" id="UP000264006"/>
    </source>
</evidence>
<name>A0A346XXE6_9ACTN</name>
<dbReference type="PROSITE" id="PS51671">
    <property type="entry name" value="ACT"/>
    <property type="match status" value="2"/>
</dbReference>
<evidence type="ECO:0000256" key="4">
    <source>
        <dbReference type="ARBA" id="ARBA00012640"/>
    </source>
</evidence>
<gene>
    <name evidence="16" type="ORF">DVS28_a2211</name>
</gene>
<evidence type="ECO:0000256" key="13">
    <source>
        <dbReference type="PIRSR" id="PIRSR604469-1"/>
    </source>
</evidence>
<evidence type="ECO:0000313" key="16">
    <source>
        <dbReference type="EMBL" id="AXV06893.1"/>
    </source>
</evidence>
<dbReference type="EMBL" id="CP031165">
    <property type="protein sequence ID" value="AXV06893.1"/>
    <property type="molecule type" value="Genomic_DNA"/>
</dbReference>
<dbReference type="InterPro" id="IPR004469">
    <property type="entry name" value="PSP"/>
</dbReference>
<dbReference type="GO" id="GO:0036424">
    <property type="term" value="F:L-phosphoserine phosphatase activity"/>
    <property type="evidence" value="ECO:0007669"/>
    <property type="project" value="InterPro"/>
</dbReference>
<feature type="compositionally biased region" description="Pro residues" evidence="14">
    <location>
        <begin position="414"/>
        <end position="423"/>
    </location>
</feature>
<dbReference type="PANTHER" id="PTHR43344">
    <property type="entry name" value="PHOSPHOSERINE PHOSPHATASE"/>
    <property type="match status" value="1"/>
</dbReference>
<proteinExistence type="inferred from homology"/>
<dbReference type="SFLD" id="SFLDG01137">
    <property type="entry name" value="C1.6.1:_Phosphoserine_Phosphat"/>
    <property type="match status" value="1"/>
</dbReference>
<feature type="active site" description="Nucleophile" evidence="13">
    <location>
        <position position="195"/>
    </location>
</feature>
<dbReference type="Pfam" id="PF13740">
    <property type="entry name" value="ACT_6"/>
    <property type="match status" value="1"/>
</dbReference>
<evidence type="ECO:0000256" key="3">
    <source>
        <dbReference type="ARBA" id="ARBA00009184"/>
    </source>
</evidence>
<evidence type="ECO:0000259" key="15">
    <source>
        <dbReference type="PROSITE" id="PS51671"/>
    </source>
</evidence>
<dbReference type="InterPro" id="IPR045865">
    <property type="entry name" value="ACT-like_dom_sf"/>
</dbReference>
<keyword evidence="7" id="KW-0378">Hydrolase</keyword>
<dbReference type="SFLD" id="SFLDF00029">
    <property type="entry name" value="phosphoserine_phosphatase"/>
    <property type="match status" value="1"/>
</dbReference>
<keyword evidence="6" id="KW-0479">Metal-binding</keyword>
<dbReference type="SFLD" id="SFLDG01136">
    <property type="entry name" value="C1.6:_Phosphoserine_Phosphatas"/>
    <property type="match status" value="1"/>
</dbReference>
<comment type="similarity">
    <text evidence="3">Belongs to the HAD-like hydrolase superfamily. SerB family.</text>
</comment>
<comment type="catalytic activity">
    <reaction evidence="11">
        <text>O-phospho-L-serine + H2O = L-serine + phosphate</text>
        <dbReference type="Rhea" id="RHEA:21208"/>
        <dbReference type="ChEBI" id="CHEBI:15377"/>
        <dbReference type="ChEBI" id="CHEBI:33384"/>
        <dbReference type="ChEBI" id="CHEBI:43474"/>
        <dbReference type="ChEBI" id="CHEBI:57524"/>
        <dbReference type="EC" id="3.1.3.3"/>
    </reaction>
</comment>
<comment type="catalytic activity">
    <reaction evidence="12">
        <text>O-phospho-D-serine + H2O = D-serine + phosphate</text>
        <dbReference type="Rhea" id="RHEA:24873"/>
        <dbReference type="ChEBI" id="CHEBI:15377"/>
        <dbReference type="ChEBI" id="CHEBI:35247"/>
        <dbReference type="ChEBI" id="CHEBI:43474"/>
        <dbReference type="ChEBI" id="CHEBI:58680"/>
        <dbReference type="EC" id="3.1.3.3"/>
    </reaction>
</comment>
<feature type="region of interest" description="Disordered" evidence="14">
    <location>
        <begin position="404"/>
        <end position="423"/>
    </location>
</feature>
<dbReference type="CDD" id="cd07500">
    <property type="entry name" value="HAD_PSP"/>
    <property type="match status" value="1"/>
</dbReference>
<dbReference type="Pfam" id="PF21086">
    <property type="entry name" value="ACT_PSP_2"/>
    <property type="match status" value="1"/>
</dbReference>
<feature type="domain" description="ACT" evidence="15">
    <location>
        <begin position="109"/>
        <end position="184"/>
    </location>
</feature>
<dbReference type="NCBIfam" id="TIGR01488">
    <property type="entry name" value="HAD-SF-IB"/>
    <property type="match status" value="1"/>
</dbReference>
<dbReference type="InterPro" id="IPR049148">
    <property type="entry name" value="PSP_ACT"/>
</dbReference>
<accession>A0A346XXE6</accession>
<keyword evidence="17" id="KW-1185">Reference proteome</keyword>
<dbReference type="Pfam" id="PF12710">
    <property type="entry name" value="HAD"/>
    <property type="match status" value="1"/>
</dbReference>
<dbReference type="SUPFAM" id="SSF56784">
    <property type="entry name" value="HAD-like"/>
    <property type="match status" value="1"/>
</dbReference>
<keyword evidence="5" id="KW-0028">Amino-acid biosynthesis</keyword>
<dbReference type="GO" id="GO:0000287">
    <property type="term" value="F:magnesium ion binding"/>
    <property type="evidence" value="ECO:0007669"/>
    <property type="project" value="TreeGrafter"/>
</dbReference>
<comment type="pathway">
    <text evidence="2">Amino-acid biosynthesis; L-serine biosynthesis; L-serine from 3-phospho-D-glycerate: step 3/3.</text>
</comment>
<dbReference type="SFLD" id="SFLDS00003">
    <property type="entry name" value="Haloacid_Dehalogenase"/>
    <property type="match status" value="1"/>
</dbReference>
<dbReference type="Gene3D" id="3.40.50.1000">
    <property type="entry name" value="HAD superfamily/HAD-like"/>
    <property type="match status" value="1"/>
</dbReference>
<dbReference type="NCBIfam" id="TIGR00338">
    <property type="entry name" value="serB"/>
    <property type="match status" value="1"/>
</dbReference>
<dbReference type="InterPro" id="IPR050582">
    <property type="entry name" value="HAD-like_SerB"/>
</dbReference>
<protein>
    <recommendedName>
        <fullName evidence="4">phosphoserine phosphatase</fullName>
        <ecNumber evidence="4">3.1.3.3</ecNumber>
    </recommendedName>
    <alternativeName>
        <fullName evidence="10">O-phosphoserine phosphohydrolase</fullName>
    </alternativeName>
</protein>
<evidence type="ECO:0000256" key="6">
    <source>
        <dbReference type="ARBA" id="ARBA00022723"/>
    </source>
</evidence>
<evidence type="ECO:0000256" key="7">
    <source>
        <dbReference type="ARBA" id="ARBA00022801"/>
    </source>
</evidence>
<dbReference type="GO" id="GO:0006564">
    <property type="term" value="P:L-serine biosynthetic process"/>
    <property type="evidence" value="ECO:0007669"/>
    <property type="project" value="UniProtKB-KW"/>
</dbReference>
<dbReference type="Proteomes" id="UP000264006">
    <property type="component" value="Chromosome"/>
</dbReference>
<comment type="cofactor">
    <cofactor evidence="1">
        <name>Mg(2+)</name>
        <dbReference type="ChEBI" id="CHEBI:18420"/>
    </cofactor>
</comment>
<dbReference type="InterPro" id="IPR036412">
    <property type="entry name" value="HAD-like_sf"/>
</dbReference>
<evidence type="ECO:0000256" key="8">
    <source>
        <dbReference type="ARBA" id="ARBA00022842"/>
    </source>
</evidence>
<keyword evidence="9" id="KW-0718">Serine biosynthesis</keyword>
<evidence type="ECO:0000256" key="9">
    <source>
        <dbReference type="ARBA" id="ARBA00023299"/>
    </source>
</evidence>
<dbReference type="GO" id="GO:0005737">
    <property type="term" value="C:cytoplasm"/>
    <property type="evidence" value="ECO:0007669"/>
    <property type="project" value="TreeGrafter"/>
</dbReference>
<dbReference type="PANTHER" id="PTHR43344:SF2">
    <property type="entry name" value="PHOSPHOSERINE PHOSPHATASE"/>
    <property type="match status" value="1"/>
</dbReference>
<dbReference type="InterPro" id="IPR002912">
    <property type="entry name" value="ACT_dom"/>
</dbReference>